<name>A0A7W6F4G5_9SPHN</name>
<protein>
    <recommendedName>
        <fullName evidence="3">C-type lysozyme inhibitor domain-containing protein</fullName>
    </recommendedName>
</protein>
<proteinExistence type="predicted"/>
<keyword evidence="2" id="KW-1185">Reference proteome</keyword>
<organism evidence="1 2">
    <name type="scientific">Sphingomonas pseudosanguinis</name>
    <dbReference type="NCBI Taxonomy" id="413712"/>
    <lineage>
        <taxon>Bacteria</taxon>
        <taxon>Pseudomonadati</taxon>
        <taxon>Pseudomonadota</taxon>
        <taxon>Alphaproteobacteria</taxon>
        <taxon>Sphingomonadales</taxon>
        <taxon>Sphingomonadaceae</taxon>
        <taxon>Sphingomonas</taxon>
    </lineage>
</organism>
<evidence type="ECO:0000313" key="1">
    <source>
        <dbReference type="EMBL" id="MBB3880917.1"/>
    </source>
</evidence>
<reference evidence="1 2" key="1">
    <citation type="submission" date="2020-08" db="EMBL/GenBank/DDBJ databases">
        <title>Genomic Encyclopedia of Type Strains, Phase IV (KMG-IV): sequencing the most valuable type-strain genomes for metagenomic binning, comparative biology and taxonomic classification.</title>
        <authorList>
            <person name="Goeker M."/>
        </authorList>
    </citation>
    <scope>NUCLEOTIDE SEQUENCE [LARGE SCALE GENOMIC DNA]</scope>
    <source>
        <strain evidence="1 2">DSM 19512</strain>
    </source>
</reference>
<gene>
    <name evidence="1" type="ORF">GGR48_003370</name>
</gene>
<dbReference type="RefSeq" id="WP_338110487.1">
    <property type="nucleotide sequence ID" value="NZ_JACIDH010000024.1"/>
</dbReference>
<evidence type="ECO:0008006" key="3">
    <source>
        <dbReference type="Google" id="ProtNLM"/>
    </source>
</evidence>
<dbReference type="EMBL" id="JACIDH010000024">
    <property type="protein sequence ID" value="MBB3880917.1"/>
    <property type="molecule type" value="Genomic_DNA"/>
</dbReference>
<accession>A0A7W6F4G5</accession>
<dbReference type="AlphaFoldDB" id="A0A7W6F4G5"/>
<sequence length="112" mass="11709">MIALASLVVGACNVAPSPPAEAVHNEGDMPGLIAQRMMYCDDGSRVDVDFMGDGLRMAVTWLPKGKTELLSAGTTGDEYRGTTLRAVVAGGSIAFTRAGGDIRICHRNAEGK</sequence>
<comment type="caution">
    <text evidence="1">The sequence shown here is derived from an EMBL/GenBank/DDBJ whole genome shotgun (WGS) entry which is preliminary data.</text>
</comment>
<evidence type="ECO:0000313" key="2">
    <source>
        <dbReference type="Proteomes" id="UP000538670"/>
    </source>
</evidence>
<dbReference type="Proteomes" id="UP000538670">
    <property type="component" value="Unassembled WGS sequence"/>
</dbReference>